<evidence type="ECO:0000259" key="2">
    <source>
        <dbReference type="Pfam" id="PF00345"/>
    </source>
</evidence>
<proteinExistence type="predicted"/>
<evidence type="ECO:0000313" key="4">
    <source>
        <dbReference type="Proteomes" id="UP001185659"/>
    </source>
</evidence>
<dbReference type="InterPro" id="IPR016147">
    <property type="entry name" value="Pili_assmbl_chaperone_N"/>
</dbReference>
<accession>A0ABU4ARL5</accession>
<keyword evidence="4" id="KW-1185">Reference proteome</keyword>
<dbReference type="RefSeq" id="WP_317562558.1">
    <property type="nucleotide sequence ID" value="NZ_JAWLIP010000013.1"/>
</dbReference>
<name>A0ABU4ARL5_9HYPH</name>
<reference evidence="3 4" key="1">
    <citation type="submission" date="2023-10" db="EMBL/GenBank/DDBJ databases">
        <authorList>
            <person name="Venkata Ramana C."/>
            <person name="Sasikala C."/>
            <person name="Dhurka M."/>
        </authorList>
    </citation>
    <scope>NUCLEOTIDE SEQUENCE [LARGE SCALE GENOMIC DNA]</scope>
    <source>
        <strain evidence="3 4">KCTC 32151</strain>
    </source>
</reference>
<dbReference type="EMBL" id="JAWLIP010000013">
    <property type="protein sequence ID" value="MDV6228883.1"/>
    <property type="molecule type" value="Genomic_DNA"/>
</dbReference>
<dbReference type="PANTHER" id="PTHR30251:SF4">
    <property type="entry name" value="SLR1668 PROTEIN"/>
    <property type="match status" value="1"/>
</dbReference>
<feature type="signal peptide" evidence="1">
    <location>
        <begin position="1"/>
        <end position="22"/>
    </location>
</feature>
<dbReference type="SUPFAM" id="SSF49354">
    <property type="entry name" value="PapD-like"/>
    <property type="match status" value="1"/>
</dbReference>
<evidence type="ECO:0000256" key="1">
    <source>
        <dbReference type="SAM" id="SignalP"/>
    </source>
</evidence>
<dbReference type="Proteomes" id="UP001185659">
    <property type="component" value="Unassembled WGS sequence"/>
</dbReference>
<dbReference type="InterPro" id="IPR008962">
    <property type="entry name" value="PapD-like_sf"/>
</dbReference>
<gene>
    <name evidence="3" type="ORF">R2G56_21560</name>
</gene>
<dbReference type="InterPro" id="IPR013783">
    <property type="entry name" value="Ig-like_fold"/>
</dbReference>
<dbReference type="Pfam" id="PF00345">
    <property type="entry name" value="PapD_N"/>
    <property type="match status" value="1"/>
</dbReference>
<feature type="domain" description="Pili assembly chaperone N-terminal" evidence="2">
    <location>
        <begin position="25"/>
        <end position="141"/>
    </location>
</feature>
<feature type="chain" id="PRO_5047534037" evidence="1">
    <location>
        <begin position="23"/>
        <end position="238"/>
    </location>
</feature>
<protein>
    <submittedName>
        <fullName evidence="3">Molecular chaperone</fullName>
    </submittedName>
</protein>
<organism evidence="3 4">
    <name type="scientific">Nitratireductor aquimarinus</name>
    <dbReference type="NCBI Taxonomy" id="889300"/>
    <lineage>
        <taxon>Bacteria</taxon>
        <taxon>Pseudomonadati</taxon>
        <taxon>Pseudomonadota</taxon>
        <taxon>Alphaproteobacteria</taxon>
        <taxon>Hyphomicrobiales</taxon>
        <taxon>Phyllobacteriaceae</taxon>
        <taxon>Nitratireductor</taxon>
    </lineage>
</organism>
<keyword evidence="1" id="KW-0732">Signal</keyword>
<evidence type="ECO:0000313" key="3">
    <source>
        <dbReference type="EMBL" id="MDV6228883.1"/>
    </source>
</evidence>
<dbReference type="InterPro" id="IPR050643">
    <property type="entry name" value="Periplasmic_pilus_chap"/>
</dbReference>
<dbReference type="Gene3D" id="2.60.40.10">
    <property type="entry name" value="Immunoglobulins"/>
    <property type="match status" value="1"/>
</dbReference>
<dbReference type="PANTHER" id="PTHR30251">
    <property type="entry name" value="PILUS ASSEMBLY CHAPERONE"/>
    <property type="match status" value="1"/>
</dbReference>
<sequence>MPMRFCCLVVLFLALQMSAASAGSLRVAPTTLDLIAPDSAAVLRLRNDAAAPMHVQVRVFRWSQSGGQDRFEPTRDVVASPPATQLSPGVDYTIRVVRTARTPVRGEESYRVVVDQLPDPAKRRAGAVNLVVRHSIPVFFRAPDAAPARVALGLVRMDGQLLLVARNQGASRLRLADVVLLSGGGVVGRDEGLTGYVLGGASMQWPIRTSGRVGAGPLVMRAQSHLGPIETSLAIQRR</sequence>
<comment type="caution">
    <text evidence="3">The sequence shown here is derived from an EMBL/GenBank/DDBJ whole genome shotgun (WGS) entry which is preliminary data.</text>
</comment>